<dbReference type="SUPFAM" id="SSF102198">
    <property type="entry name" value="Putative cyclase"/>
    <property type="match status" value="1"/>
</dbReference>
<dbReference type="InterPro" id="IPR037175">
    <property type="entry name" value="KFase_sf"/>
</dbReference>
<proteinExistence type="inferred from homology"/>
<protein>
    <submittedName>
        <fullName evidence="2">Putative cyclase</fullName>
    </submittedName>
</protein>
<evidence type="ECO:0000313" key="2">
    <source>
        <dbReference type="EMBL" id="OSC98409.1"/>
    </source>
</evidence>
<dbReference type="PANTHER" id="PTHR31118:SF12">
    <property type="entry name" value="CYCLASE-LIKE PROTEIN 2"/>
    <property type="match status" value="1"/>
</dbReference>
<dbReference type="AlphaFoldDB" id="A0A1Y2IBA7"/>
<evidence type="ECO:0000256" key="1">
    <source>
        <dbReference type="ARBA" id="ARBA00007865"/>
    </source>
</evidence>
<evidence type="ECO:0000313" key="3">
    <source>
        <dbReference type="Proteomes" id="UP000193067"/>
    </source>
</evidence>
<dbReference type="GO" id="GO:0004061">
    <property type="term" value="F:arylformamidase activity"/>
    <property type="evidence" value="ECO:0007669"/>
    <property type="project" value="InterPro"/>
</dbReference>
<sequence length="226" mass="24755">MSPTYIDLSHTLDDDVQIYPGDPTFSCCPALTIEKDGLNVHSISMGSHIGTHVDAPYHFFANGAQIDTMPLSTFIGNPVVVDVSNKKAKEMITWDDISSYSEHIRRKAAQEHGVFVLLYTGWSKHWHSDLYFDHPFLTRDAAQHLVRLGVKLIGVDTLSPDETRVDGSTPDFGVHEVVLGAGAVIAENLTNLCAIQIGEWLVSVVPLKLKGCDGSPVRAFAFKAPI</sequence>
<dbReference type="GO" id="GO:0019441">
    <property type="term" value="P:L-tryptophan catabolic process to kynurenine"/>
    <property type="evidence" value="ECO:0007669"/>
    <property type="project" value="InterPro"/>
</dbReference>
<dbReference type="STRING" id="1353009.A0A1Y2IBA7"/>
<name>A0A1Y2IBA7_TRAC3</name>
<comment type="similarity">
    <text evidence="1">Belongs to the Cyclase 1 superfamily.</text>
</comment>
<dbReference type="OrthoDB" id="7108654at2759"/>
<reference evidence="2 3" key="1">
    <citation type="journal article" date="2015" name="Biotechnol. Biofuels">
        <title>Enhanced degradation of softwood versus hardwood by the white-rot fungus Pycnoporus coccineus.</title>
        <authorList>
            <person name="Couturier M."/>
            <person name="Navarro D."/>
            <person name="Chevret D."/>
            <person name="Henrissat B."/>
            <person name="Piumi F."/>
            <person name="Ruiz-Duenas F.J."/>
            <person name="Martinez A.T."/>
            <person name="Grigoriev I.V."/>
            <person name="Riley R."/>
            <person name="Lipzen A."/>
            <person name="Berrin J.G."/>
            <person name="Master E.R."/>
            <person name="Rosso M.N."/>
        </authorList>
    </citation>
    <scope>NUCLEOTIDE SEQUENCE [LARGE SCALE GENOMIC DNA]</scope>
    <source>
        <strain evidence="2 3">BRFM310</strain>
    </source>
</reference>
<dbReference type="Pfam" id="PF04199">
    <property type="entry name" value="Cyclase"/>
    <property type="match status" value="1"/>
</dbReference>
<accession>A0A1Y2IBA7</accession>
<dbReference type="InterPro" id="IPR007325">
    <property type="entry name" value="KFase/CYL"/>
</dbReference>
<dbReference type="PANTHER" id="PTHR31118">
    <property type="entry name" value="CYCLASE-LIKE PROTEIN 2"/>
    <property type="match status" value="1"/>
</dbReference>
<keyword evidence="3" id="KW-1185">Reference proteome</keyword>
<dbReference type="EMBL" id="KZ084138">
    <property type="protein sequence ID" value="OSC98409.1"/>
    <property type="molecule type" value="Genomic_DNA"/>
</dbReference>
<dbReference type="Proteomes" id="UP000193067">
    <property type="component" value="Unassembled WGS sequence"/>
</dbReference>
<dbReference type="Gene3D" id="3.50.30.50">
    <property type="entry name" value="Putative cyclase"/>
    <property type="match status" value="1"/>
</dbReference>
<organism evidence="2 3">
    <name type="scientific">Trametes coccinea (strain BRFM310)</name>
    <name type="common">Pycnoporus coccineus</name>
    <dbReference type="NCBI Taxonomy" id="1353009"/>
    <lineage>
        <taxon>Eukaryota</taxon>
        <taxon>Fungi</taxon>
        <taxon>Dikarya</taxon>
        <taxon>Basidiomycota</taxon>
        <taxon>Agaricomycotina</taxon>
        <taxon>Agaricomycetes</taxon>
        <taxon>Polyporales</taxon>
        <taxon>Polyporaceae</taxon>
        <taxon>Trametes</taxon>
    </lineage>
</organism>
<gene>
    <name evidence="2" type="ORF">PYCCODRAFT_997904</name>
</gene>